<dbReference type="GO" id="GO:0052621">
    <property type="term" value="F:diguanylate cyclase activity"/>
    <property type="evidence" value="ECO:0007669"/>
    <property type="project" value="UniProtKB-EC"/>
</dbReference>
<feature type="transmembrane region" description="Helical" evidence="1">
    <location>
        <begin position="147"/>
        <end position="172"/>
    </location>
</feature>
<keyword evidence="4" id="KW-1185">Reference proteome</keyword>
<evidence type="ECO:0000259" key="2">
    <source>
        <dbReference type="PROSITE" id="PS50887"/>
    </source>
</evidence>
<evidence type="ECO:0000256" key="1">
    <source>
        <dbReference type="SAM" id="Phobius"/>
    </source>
</evidence>
<dbReference type="InterPro" id="IPR050469">
    <property type="entry name" value="Diguanylate_Cyclase"/>
</dbReference>
<gene>
    <name evidence="3" type="ORF">SM124_17000</name>
</gene>
<sequence length="364" mass="42269">MRLSLYLDDYETEKIFSYLRWIFLAVASILFYVPPFSELLHFNHTSFPVLLTVGLVYMTFAHIALMRMNSKNKYFSFILKAGIVFDYVALIWLLILTGGVTSPLFPITYLLIIHSTIYWRTKGAFVSSIFSTLGYSMILALESNISFTTVILFSLNLCFIWVVGLFGSMIVVRERKHLREKEQFYELMVTDYLTGLYNHKSFQEELKYTLDQKKPFVLIMGDIDYFKLINDRYGHMMGDQVLSQIGKLFKEVASSNNGKAFRYGGEEFAFIFPYCEERQLVEIFSQVFNGLNELSFTDDHWKVSMSFGVSESTSLQSRDQLLSKADRLLYDAKKQGKNRALFEDGKHLINHEQYSNLQAVNSIF</sequence>
<dbReference type="EMBL" id="JAXOFX010000013">
    <property type="protein sequence ID" value="MDZ5473413.1"/>
    <property type="molecule type" value="Genomic_DNA"/>
</dbReference>
<dbReference type="InterPro" id="IPR000160">
    <property type="entry name" value="GGDEF_dom"/>
</dbReference>
<dbReference type="RefSeq" id="WP_322447708.1">
    <property type="nucleotide sequence ID" value="NZ_JAXOFX010000013.1"/>
</dbReference>
<feature type="transmembrane region" description="Helical" evidence="1">
    <location>
        <begin position="124"/>
        <end position="141"/>
    </location>
</feature>
<dbReference type="Gene3D" id="3.30.70.270">
    <property type="match status" value="1"/>
</dbReference>
<name>A0ABU5J1W0_9BACI</name>
<dbReference type="PANTHER" id="PTHR45138:SF9">
    <property type="entry name" value="DIGUANYLATE CYCLASE DGCM-RELATED"/>
    <property type="match status" value="1"/>
</dbReference>
<dbReference type="SUPFAM" id="SSF55073">
    <property type="entry name" value="Nucleotide cyclase"/>
    <property type="match status" value="1"/>
</dbReference>
<dbReference type="NCBIfam" id="TIGR00254">
    <property type="entry name" value="GGDEF"/>
    <property type="match status" value="1"/>
</dbReference>
<accession>A0ABU5J1W0</accession>
<dbReference type="EC" id="2.7.7.65" evidence="3"/>
<organism evidence="3 4">
    <name type="scientific">Robertmurraya mangrovi</name>
    <dbReference type="NCBI Taxonomy" id="3098077"/>
    <lineage>
        <taxon>Bacteria</taxon>
        <taxon>Bacillati</taxon>
        <taxon>Bacillota</taxon>
        <taxon>Bacilli</taxon>
        <taxon>Bacillales</taxon>
        <taxon>Bacillaceae</taxon>
        <taxon>Robertmurraya</taxon>
    </lineage>
</organism>
<protein>
    <submittedName>
        <fullName evidence="3">GGDEF domain-containing protein</fullName>
        <ecNumber evidence="3">2.7.7.65</ecNumber>
    </submittedName>
</protein>
<feature type="domain" description="GGDEF" evidence="2">
    <location>
        <begin position="214"/>
        <end position="345"/>
    </location>
</feature>
<reference evidence="3 4" key="1">
    <citation type="submission" date="2023-11" db="EMBL/GenBank/DDBJ databases">
        <title>Bacillus jintuensis, isolated from a mudflat on the Beibu Gulf coast.</title>
        <authorList>
            <person name="Li M."/>
        </authorList>
    </citation>
    <scope>NUCLEOTIDE SEQUENCE [LARGE SCALE GENOMIC DNA]</scope>
    <source>
        <strain evidence="3 4">31A1R</strain>
    </source>
</reference>
<dbReference type="CDD" id="cd01949">
    <property type="entry name" value="GGDEF"/>
    <property type="match status" value="1"/>
</dbReference>
<keyword evidence="3" id="KW-0808">Transferase</keyword>
<comment type="caution">
    <text evidence="3">The sequence shown here is derived from an EMBL/GenBank/DDBJ whole genome shotgun (WGS) entry which is preliminary data.</text>
</comment>
<dbReference type="SMART" id="SM00267">
    <property type="entry name" value="GGDEF"/>
    <property type="match status" value="1"/>
</dbReference>
<dbReference type="InterPro" id="IPR043128">
    <property type="entry name" value="Rev_trsase/Diguanyl_cyclase"/>
</dbReference>
<dbReference type="PANTHER" id="PTHR45138">
    <property type="entry name" value="REGULATORY COMPONENTS OF SENSORY TRANSDUCTION SYSTEM"/>
    <property type="match status" value="1"/>
</dbReference>
<proteinExistence type="predicted"/>
<feature type="transmembrane region" description="Helical" evidence="1">
    <location>
        <begin position="15"/>
        <end position="33"/>
    </location>
</feature>
<dbReference type="PROSITE" id="PS50887">
    <property type="entry name" value="GGDEF"/>
    <property type="match status" value="1"/>
</dbReference>
<keyword evidence="3" id="KW-0548">Nucleotidyltransferase</keyword>
<keyword evidence="1" id="KW-1133">Transmembrane helix</keyword>
<feature type="transmembrane region" description="Helical" evidence="1">
    <location>
        <begin position="45"/>
        <end position="65"/>
    </location>
</feature>
<evidence type="ECO:0000313" key="3">
    <source>
        <dbReference type="EMBL" id="MDZ5473413.1"/>
    </source>
</evidence>
<dbReference type="Proteomes" id="UP001290455">
    <property type="component" value="Unassembled WGS sequence"/>
</dbReference>
<keyword evidence="1" id="KW-0472">Membrane</keyword>
<keyword evidence="1" id="KW-0812">Transmembrane</keyword>
<evidence type="ECO:0000313" key="4">
    <source>
        <dbReference type="Proteomes" id="UP001290455"/>
    </source>
</evidence>
<dbReference type="Pfam" id="PF00990">
    <property type="entry name" value="GGDEF"/>
    <property type="match status" value="1"/>
</dbReference>
<dbReference type="InterPro" id="IPR029787">
    <property type="entry name" value="Nucleotide_cyclase"/>
</dbReference>